<dbReference type="AlphaFoldDB" id="G3HZ06"/>
<name>G3HZ06_CRIGR</name>
<sequence length="95" mass="10834">MRPQTITDGIKRQVYIVMPEQNQMLRVDVLYHCAVWLSVKVMSMSLLDDIMITLGNLEVQNACRFTFSRKAATDGSFSVFCCVHRSPRVYQGSLS</sequence>
<evidence type="ECO:0000313" key="2">
    <source>
        <dbReference type="Proteomes" id="UP000001075"/>
    </source>
</evidence>
<evidence type="ECO:0000313" key="1">
    <source>
        <dbReference type="EMBL" id="EGW10885.1"/>
    </source>
</evidence>
<dbReference type="InParanoid" id="G3HZ06"/>
<accession>G3HZ06</accession>
<reference evidence="2" key="1">
    <citation type="journal article" date="2011" name="Nat. Biotechnol.">
        <title>The genomic sequence of the Chinese hamster ovary (CHO)-K1 cell line.</title>
        <authorList>
            <person name="Xu X."/>
            <person name="Nagarajan H."/>
            <person name="Lewis N.E."/>
            <person name="Pan S."/>
            <person name="Cai Z."/>
            <person name="Liu X."/>
            <person name="Chen W."/>
            <person name="Xie M."/>
            <person name="Wang W."/>
            <person name="Hammond S."/>
            <person name="Andersen M.R."/>
            <person name="Neff N."/>
            <person name="Passarelli B."/>
            <person name="Koh W."/>
            <person name="Fan H.C."/>
            <person name="Wang J."/>
            <person name="Gui Y."/>
            <person name="Lee K.H."/>
            <person name="Betenbaugh M.J."/>
            <person name="Quake S.R."/>
            <person name="Famili I."/>
            <person name="Palsson B.O."/>
            <person name="Wang J."/>
        </authorList>
    </citation>
    <scope>NUCLEOTIDE SEQUENCE [LARGE SCALE GENOMIC DNA]</scope>
    <source>
        <strain evidence="2">CHO K1 cell line</strain>
    </source>
</reference>
<dbReference type="EMBL" id="JH000953">
    <property type="protein sequence ID" value="EGW10885.1"/>
    <property type="molecule type" value="Genomic_DNA"/>
</dbReference>
<proteinExistence type="predicted"/>
<dbReference type="Proteomes" id="UP000001075">
    <property type="component" value="Unassembled WGS sequence"/>
</dbReference>
<organism evidence="1 2">
    <name type="scientific">Cricetulus griseus</name>
    <name type="common">Chinese hamster</name>
    <name type="synonym">Cricetulus barabensis griseus</name>
    <dbReference type="NCBI Taxonomy" id="10029"/>
    <lineage>
        <taxon>Eukaryota</taxon>
        <taxon>Metazoa</taxon>
        <taxon>Chordata</taxon>
        <taxon>Craniata</taxon>
        <taxon>Vertebrata</taxon>
        <taxon>Euteleostomi</taxon>
        <taxon>Mammalia</taxon>
        <taxon>Eutheria</taxon>
        <taxon>Euarchontoglires</taxon>
        <taxon>Glires</taxon>
        <taxon>Rodentia</taxon>
        <taxon>Myomorpha</taxon>
        <taxon>Muroidea</taxon>
        <taxon>Cricetidae</taxon>
        <taxon>Cricetinae</taxon>
        <taxon>Cricetulus</taxon>
    </lineage>
</organism>
<gene>
    <name evidence="1" type="ORF">I79_016301</name>
</gene>
<protein>
    <submittedName>
        <fullName evidence="1">Uncharacterized protein</fullName>
    </submittedName>
</protein>